<dbReference type="EMBL" id="ABEU02000011">
    <property type="protein sequence ID" value="PNR45320.1"/>
    <property type="molecule type" value="Genomic_DNA"/>
</dbReference>
<dbReference type="Gramene" id="Pp3c11_15860V3.2">
    <property type="protein sequence ID" value="Pp3c11_15860V3.2"/>
    <property type="gene ID" value="Pp3c11_15860"/>
</dbReference>
<organism evidence="9">
    <name type="scientific">Physcomitrium patens</name>
    <name type="common">Spreading-leaved earth moss</name>
    <name type="synonym">Physcomitrella patens</name>
    <dbReference type="NCBI Taxonomy" id="3218"/>
    <lineage>
        <taxon>Eukaryota</taxon>
        <taxon>Viridiplantae</taxon>
        <taxon>Streptophyta</taxon>
        <taxon>Embryophyta</taxon>
        <taxon>Bryophyta</taxon>
        <taxon>Bryophytina</taxon>
        <taxon>Bryopsida</taxon>
        <taxon>Funariidae</taxon>
        <taxon>Funariales</taxon>
        <taxon>Funariaceae</taxon>
        <taxon>Physcomitrium</taxon>
    </lineage>
</organism>
<reference evidence="9 11" key="2">
    <citation type="journal article" date="2018" name="Plant J.">
        <title>The Physcomitrella patens chromosome-scale assembly reveals moss genome structure and evolution.</title>
        <authorList>
            <person name="Lang D."/>
            <person name="Ullrich K.K."/>
            <person name="Murat F."/>
            <person name="Fuchs J."/>
            <person name="Jenkins J."/>
            <person name="Haas F.B."/>
            <person name="Piednoel M."/>
            <person name="Gundlach H."/>
            <person name="Van Bel M."/>
            <person name="Meyberg R."/>
            <person name="Vives C."/>
            <person name="Morata J."/>
            <person name="Symeonidi A."/>
            <person name="Hiss M."/>
            <person name="Muchero W."/>
            <person name="Kamisugi Y."/>
            <person name="Saleh O."/>
            <person name="Blanc G."/>
            <person name="Decker E.L."/>
            <person name="van Gessel N."/>
            <person name="Grimwood J."/>
            <person name="Hayes R.D."/>
            <person name="Graham S.W."/>
            <person name="Gunter L.E."/>
            <person name="McDaniel S.F."/>
            <person name="Hoernstein S.N.W."/>
            <person name="Larsson A."/>
            <person name="Li F.W."/>
            <person name="Perroud P.F."/>
            <person name="Phillips J."/>
            <person name="Ranjan P."/>
            <person name="Rokshar D.S."/>
            <person name="Rothfels C.J."/>
            <person name="Schneider L."/>
            <person name="Shu S."/>
            <person name="Stevenson D.W."/>
            <person name="Thummler F."/>
            <person name="Tillich M."/>
            <person name="Villarreal Aguilar J.C."/>
            <person name="Widiez T."/>
            <person name="Wong G.K."/>
            <person name="Wymore A."/>
            <person name="Zhang Y."/>
            <person name="Zimmer A.D."/>
            <person name="Quatrano R.S."/>
            <person name="Mayer K.F.X."/>
            <person name="Goodstein D."/>
            <person name="Casacuberta J.M."/>
            <person name="Vandepoele K."/>
            <person name="Reski R."/>
            <person name="Cuming A.C."/>
            <person name="Tuskan G.A."/>
            <person name="Maumus F."/>
            <person name="Salse J."/>
            <person name="Schmutz J."/>
            <person name="Rensing S.A."/>
        </authorList>
    </citation>
    <scope>NUCLEOTIDE SEQUENCE [LARGE SCALE GENOMIC DNA]</scope>
    <source>
        <strain evidence="10 11">cv. Gransden 2004</strain>
    </source>
</reference>
<dbReference type="OMA" id="GICVVRY"/>
<dbReference type="RefSeq" id="XP_024388002.1">
    <property type="nucleotide sequence ID" value="XM_024532234.2"/>
</dbReference>
<evidence type="ECO:0000256" key="4">
    <source>
        <dbReference type="ARBA" id="ARBA00022989"/>
    </source>
</evidence>
<evidence type="ECO:0000256" key="1">
    <source>
        <dbReference type="ARBA" id="ARBA00004141"/>
    </source>
</evidence>
<gene>
    <name evidence="10" type="primary">LOC112288239</name>
    <name evidence="9" type="ORF">PHYPA_015091</name>
</gene>
<dbReference type="GO" id="GO:0048280">
    <property type="term" value="P:vesicle fusion with Golgi apparatus"/>
    <property type="evidence" value="ECO:0000318"/>
    <property type="project" value="GO_Central"/>
</dbReference>
<feature type="transmembrane region" description="Helical" evidence="6">
    <location>
        <begin position="242"/>
        <end position="259"/>
    </location>
</feature>
<feature type="transmembrane region" description="Helical" evidence="6">
    <location>
        <begin position="179"/>
        <end position="202"/>
    </location>
</feature>
<keyword evidence="5 6" id="KW-0472">Membrane</keyword>
<feature type="transmembrane region" description="Helical" evidence="6">
    <location>
        <begin position="149"/>
        <end position="167"/>
    </location>
</feature>
<dbReference type="GO" id="GO:0006888">
    <property type="term" value="P:endoplasmic reticulum to Golgi vesicle-mediated transport"/>
    <property type="evidence" value="ECO:0000318"/>
    <property type="project" value="GO_Central"/>
</dbReference>
<comment type="subcellular location">
    <subcellularLocation>
        <location evidence="6">Golgi apparatus membrane</location>
        <topology evidence="6">Multi-pass membrane protein</topology>
    </subcellularLocation>
    <subcellularLocation>
        <location evidence="1">Membrane</location>
        <topology evidence="1">Multi-pass membrane protein</topology>
    </subcellularLocation>
</comment>
<dbReference type="InterPro" id="IPR045231">
    <property type="entry name" value="Yip1/4-like"/>
</dbReference>
<proteinExistence type="inferred from homology"/>
<dbReference type="KEGG" id="ppp:112288239"/>
<dbReference type="FunCoup" id="A0A2K1JUW9">
    <property type="interactions" value="4837"/>
</dbReference>
<protein>
    <recommendedName>
        <fullName evidence="6">Protein YIP</fullName>
    </recommendedName>
</protein>
<dbReference type="Proteomes" id="UP000006727">
    <property type="component" value="Chromosome 11"/>
</dbReference>
<dbReference type="GO" id="GO:0000139">
    <property type="term" value="C:Golgi membrane"/>
    <property type="evidence" value="ECO:0007669"/>
    <property type="project" value="UniProtKB-SubCell"/>
</dbReference>
<dbReference type="PANTHER" id="PTHR21236:SF2">
    <property type="entry name" value="PROTEIN YIPF"/>
    <property type="match status" value="1"/>
</dbReference>
<dbReference type="GO" id="GO:0005802">
    <property type="term" value="C:trans-Golgi network"/>
    <property type="evidence" value="ECO:0000318"/>
    <property type="project" value="GO_Central"/>
</dbReference>
<comment type="caution">
    <text evidence="6">Lacks conserved residue(s) required for the propagation of feature annotation.</text>
</comment>
<feature type="domain" description="Yip1" evidence="8">
    <location>
        <begin position="118"/>
        <end position="256"/>
    </location>
</feature>
<evidence type="ECO:0000256" key="2">
    <source>
        <dbReference type="ARBA" id="ARBA00010596"/>
    </source>
</evidence>
<evidence type="ECO:0000259" key="8">
    <source>
        <dbReference type="Pfam" id="PF04893"/>
    </source>
</evidence>
<dbReference type="InterPro" id="IPR006977">
    <property type="entry name" value="Yip1_dom"/>
</dbReference>
<evidence type="ECO:0000256" key="5">
    <source>
        <dbReference type="ARBA" id="ARBA00023136"/>
    </source>
</evidence>
<reference evidence="10" key="3">
    <citation type="submission" date="2020-12" db="UniProtKB">
        <authorList>
            <consortium name="EnsemblPlants"/>
        </authorList>
    </citation>
    <scope>IDENTIFICATION</scope>
</reference>
<dbReference type="OrthoDB" id="440385at2759"/>
<evidence type="ECO:0000313" key="9">
    <source>
        <dbReference type="EMBL" id="PNR45320.1"/>
    </source>
</evidence>
<feature type="transmembrane region" description="Helical" evidence="6">
    <location>
        <begin position="208"/>
        <end position="230"/>
    </location>
</feature>
<keyword evidence="11" id="KW-1185">Reference proteome</keyword>
<evidence type="ECO:0000313" key="11">
    <source>
        <dbReference type="Proteomes" id="UP000006727"/>
    </source>
</evidence>
<dbReference type="EnsemblPlants" id="Pp3c11_15860V3.1">
    <property type="protein sequence ID" value="Pp3c11_15860V3.1"/>
    <property type="gene ID" value="Pp3c11_15860"/>
</dbReference>
<evidence type="ECO:0000256" key="3">
    <source>
        <dbReference type="ARBA" id="ARBA00022692"/>
    </source>
</evidence>
<comment type="similarity">
    <text evidence="2 6">Belongs to the YIP1 family.</text>
</comment>
<evidence type="ECO:0000256" key="7">
    <source>
        <dbReference type="SAM" id="MobiDB-lite"/>
    </source>
</evidence>
<dbReference type="EnsemblPlants" id="Pp3c11_15860V3.2">
    <property type="protein sequence ID" value="Pp3c11_15860V3.2"/>
    <property type="gene ID" value="Pp3c11_15860"/>
</dbReference>
<feature type="region of interest" description="Disordered" evidence="7">
    <location>
        <begin position="1"/>
        <end position="48"/>
    </location>
</feature>
<dbReference type="STRING" id="3218.A0A2K1JUW9"/>
<dbReference type="PANTHER" id="PTHR21236">
    <property type="entry name" value="GOLGI MEMBRANE PROTEIN YIP1"/>
    <property type="match status" value="1"/>
</dbReference>
<evidence type="ECO:0000256" key="6">
    <source>
        <dbReference type="RuleBase" id="RU361264"/>
    </source>
</evidence>
<keyword evidence="3 6" id="KW-0812">Transmembrane</keyword>
<keyword evidence="4 6" id="KW-1133">Transmembrane helix</keyword>
<sequence length="260" mass="27769">MQRADVAVSFDGTEGPRGQAYLRRPASHVQQQSQGRPGPSPALNGPGPGSGLPFMTFDLASGSGSSAPLSHISGYGGSSSIGGYASFEDEPPLLEELGINVGQITQKMLNLLNPFKVDPSLHEDPDLSGPFLFCMIFGIAQLLSGKLHFGVILGWTSVASVFLYLLYNLLAGRNGSIDLYRCVSLVGYSLVPVAVFSMISIFLPKTSIFRYILGAVTVLWSSNACTNLMILQVPHGGDFRSLIAYPCALIYVAFSLLVIF</sequence>
<dbReference type="GeneID" id="112288239"/>
<dbReference type="Pfam" id="PF04893">
    <property type="entry name" value="Yip1"/>
    <property type="match status" value="1"/>
</dbReference>
<dbReference type="PaxDb" id="3218-PP1S11_404V6.1"/>
<reference evidence="9 11" key="1">
    <citation type="journal article" date="2008" name="Science">
        <title>The Physcomitrella genome reveals evolutionary insights into the conquest of land by plants.</title>
        <authorList>
            <person name="Rensing S."/>
            <person name="Lang D."/>
            <person name="Zimmer A."/>
            <person name="Terry A."/>
            <person name="Salamov A."/>
            <person name="Shapiro H."/>
            <person name="Nishiyama T."/>
            <person name="Perroud P.-F."/>
            <person name="Lindquist E."/>
            <person name="Kamisugi Y."/>
            <person name="Tanahashi T."/>
            <person name="Sakakibara K."/>
            <person name="Fujita T."/>
            <person name="Oishi K."/>
            <person name="Shin-I T."/>
            <person name="Kuroki Y."/>
            <person name="Toyoda A."/>
            <person name="Suzuki Y."/>
            <person name="Hashimoto A."/>
            <person name="Yamaguchi K."/>
            <person name="Sugano A."/>
            <person name="Kohara Y."/>
            <person name="Fujiyama A."/>
            <person name="Anterola A."/>
            <person name="Aoki S."/>
            <person name="Ashton N."/>
            <person name="Barbazuk W.B."/>
            <person name="Barker E."/>
            <person name="Bennetzen J."/>
            <person name="Bezanilla M."/>
            <person name="Blankenship R."/>
            <person name="Cho S.H."/>
            <person name="Dutcher S."/>
            <person name="Estelle M."/>
            <person name="Fawcett J.A."/>
            <person name="Gundlach H."/>
            <person name="Hanada K."/>
            <person name="Heyl A."/>
            <person name="Hicks K.A."/>
            <person name="Hugh J."/>
            <person name="Lohr M."/>
            <person name="Mayer K."/>
            <person name="Melkozernov A."/>
            <person name="Murata T."/>
            <person name="Nelson D."/>
            <person name="Pils B."/>
            <person name="Prigge M."/>
            <person name="Reiss B."/>
            <person name="Renner T."/>
            <person name="Rombauts S."/>
            <person name="Rushton P."/>
            <person name="Sanderfoot A."/>
            <person name="Schween G."/>
            <person name="Shiu S.-H."/>
            <person name="Stueber K."/>
            <person name="Theodoulou F.L."/>
            <person name="Tu H."/>
            <person name="Van de Peer Y."/>
            <person name="Verrier P.J."/>
            <person name="Waters E."/>
            <person name="Wood A."/>
            <person name="Yang L."/>
            <person name="Cove D."/>
            <person name="Cuming A."/>
            <person name="Hasebe M."/>
            <person name="Lucas S."/>
            <person name="Mishler D.B."/>
            <person name="Reski R."/>
            <person name="Grigoriev I."/>
            <person name="Quatrano R.S."/>
            <person name="Boore J.L."/>
        </authorList>
    </citation>
    <scope>NUCLEOTIDE SEQUENCE [LARGE SCALE GENOMIC DNA]</scope>
    <source>
        <strain evidence="10 11">cv. Gransden 2004</strain>
    </source>
</reference>
<accession>A0A2K1JUW9</accession>
<evidence type="ECO:0000313" key="10">
    <source>
        <dbReference type="EnsemblPlants" id="Pp3c11_15860V3.1"/>
    </source>
</evidence>
<dbReference type="Gramene" id="Pp3c11_15860V3.1">
    <property type="protein sequence ID" value="Pp3c11_15860V3.1"/>
    <property type="gene ID" value="Pp3c11_15860"/>
</dbReference>
<name>A0A2K1JUW9_PHYPA</name>
<dbReference type="AlphaFoldDB" id="A0A2K1JUW9"/>